<comment type="similarity">
    <text evidence="8">Belongs to the protein kinase superfamily.</text>
</comment>
<dbReference type="SUPFAM" id="SSF56112">
    <property type="entry name" value="Protein kinase-like (PK-like)"/>
    <property type="match status" value="1"/>
</dbReference>
<dbReference type="FunFam" id="1.10.510.10:FF:000048">
    <property type="entry name" value="Protein kinase C"/>
    <property type="match status" value="1"/>
</dbReference>
<evidence type="ECO:0008006" key="14">
    <source>
        <dbReference type="Google" id="ProtNLM"/>
    </source>
</evidence>
<feature type="compositionally biased region" description="Acidic residues" evidence="9">
    <location>
        <begin position="1"/>
        <end position="12"/>
    </location>
</feature>
<organism evidence="12">
    <name type="scientific">Absidia glauca</name>
    <name type="common">Pin mould</name>
    <dbReference type="NCBI Taxonomy" id="4829"/>
    <lineage>
        <taxon>Eukaryota</taxon>
        <taxon>Fungi</taxon>
        <taxon>Fungi incertae sedis</taxon>
        <taxon>Mucoromycota</taxon>
        <taxon>Mucoromycotina</taxon>
        <taxon>Mucoromycetes</taxon>
        <taxon>Mucorales</taxon>
        <taxon>Cunninghamellaceae</taxon>
        <taxon>Absidia</taxon>
    </lineage>
</organism>
<protein>
    <recommendedName>
        <fullName evidence="14">Protein kinase domain-containing protein</fullName>
    </recommendedName>
</protein>
<dbReference type="GO" id="GO:0005524">
    <property type="term" value="F:ATP binding"/>
    <property type="evidence" value="ECO:0007669"/>
    <property type="project" value="UniProtKB-UniRule"/>
</dbReference>
<dbReference type="InterPro" id="IPR000719">
    <property type="entry name" value="Prot_kinase_dom"/>
</dbReference>
<dbReference type="AlphaFoldDB" id="A0A168LES9"/>
<dbReference type="InterPro" id="IPR000961">
    <property type="entry name" value="AGC-kinase_C"/>
</dbReference>
<sequence>MSAVFEFDDDDSLGPQRRDSVTLADLSLDSVAEEDHLDDDVYQLPSFTATSHLQAKPILTPQPESGYSSEVDMPELVCQPADETTYEVELGKKSYISSSVVDGPGDFQSIKKKRKVSLDDFEIIKLLGRGAYGKVMLCRHIKSDQLYAMKILKKASLMVHTKNAEHTKAERQILEEVQNPFIVQLMYAFQTNDRLYLILAYAPGGELFTHMATEHMFSEDVARFYLAELVLALEHIHSLGIIYRDLKPENCLLDVEGHILLTDFGLSKVSLDGRTNTLCGTSEYIAPETLMETMYDNSVDWWTLGVLMHEMLTGYTPFRSSNKKKTLDSIQKKKLQVPYYLSSDAKDLLIRLLRKNPNARLGNGKDGVQRIKSHGFFRKIDWKKLKARQLTPPIIPVVTDPILAENFDSQFTDEVIKNTPIDVQTNMLDTEMQAYFQNFSFVGQSHLDEHLLDTTTTSI</sequence>
<proteinExistence type="inferred from homology"/>
<dbReference type="SMART" id="SM00220">
    <property type="entry name" value="S_TKc"/>
    <property type="match status" value="1"/>
</dbReference>
<keyword evidence="4 7" id="KW-0547">Nucleotide-binding</keyword>
<evidence type="ECO:0000313" key="13">
    <source>
        <dbReference type="Proteomes" id="UP000078561"/>
    </source>
</evidence>
<feature type="binding site" evidence="7">
    <location>
        <position position="150"/>
    </location>
    <ligand>
        <name>ATP</name>
        <dbReference type="ChEBI" id="CHEBI:30616"/>
    </ligand>
</feature>
<evidence type="ECO:0000256" key="7">
    <source>
        <dbReference type="PROSITE-ProRule" id="PRU10141"/>
    </source>
</evidence>
<dbReference type="InterPro" id="IPR017892">
    <property type="entry name" value="Pkinase_C"/>
</dbReference>
<feature type="domain" description="Protein kinase" evidence="10">
    <location>
        <begin position="121"/>
        <end position="377"/>
    </location>
</feature>
<gene>
    <name evidence="12" type="primary">ABSGL_02057.1 scaffold 2596</name>
</gene>
<dbReference type="GO" id="GO:0004674">
    <property type="term" value="F:protein serine/threonine kinase activity"/>
    <property type="evidence" value="ECO:0007669"/>
    <property type="project" value="UniProtKB-KW"/>
</dbReference>
<dbReference type="InParanoid" id="A0A168LES9"/>
<dbReference type="InterPro" id="IPR008271">
    <property type="entry name" value="Ser/Thr_kinase_AS"/>
</dbReference>
<evidence type="ECO:0000256" key="4">
    <source>
        <dbReference type="ARBA" id="ARBA00022741"/>
    </source>
</evidence>
<dbReference type="InterPro" id="IPR017441">
    <property type="entry name" value="Protein_kinase_ATP_BS"/>
</dbReference>
<dbReference type="PROSITE" id="PS50011">
    <property type="entry name" value="PROTEIN_KINASE_DOM"/>
    <property type="match status" value="1"/>
</dbReference>
<dbReference type="PROSITE" id="PS00108">
    <property type="entry name" value="PROTEIN_KINASE_ST"/>
    <property type="match status" value="1"/>
</dbReference>
<feature type="domain" description="AGC-kinase C-terminal" evidence="11">
    <location>
        <begin position="378"/>
        <end position="451"/>
    </location>
</feature>
<evidence type="ECO:0000256" key="9">
    <source>
        <dbReference type="SAM" id="MobiDB-lite"/>
    </source>
</evidence>
<evidence type="ECO:0000256" key="3">
    <source>
        <dbReference type="ARBA" id="ARBA00022679"/>
    </source>
</evidence>
<reference evidence="12" key="1">
    <citation type="submission" date="2016-04" db="EMBL/GenBank/DDBJ databases">
        <authorList>
            <person name="Evans L.H."/>
            <person name="Alamgir A."/>
            <person name="Owens N."/>
            <person name="Weber N.D."/>
            <person name="Virtaneva K."/>
            <person name="Barbian K."/>
            <person name="Babar A."/>
            <person name="Rosenke K."/>
        </authorList>
    </citation>
    <scope>NUCLEOTIDE SEQUENCE [LARGE SCALE GENOMIC DNA]</scope>
    <source>
        <strain evidence="12">CBS 101.48</strain>
    </source>
</reference>
<evidence type="ECO:0000256" key="5">
    <source>
        <dbReference type="ARBA" id="ARBA00022777"/>
    </source>
</evidence>
<evidence type="ECO:0000256" key="2">
    <source>
        <dbReference type="ARBA" id="ARBA00022553"/>
    </source>
</evidence>
<dbReference type="SMART" id="SM00133">
    <property type="entry name" value="S_TK_X"/>
    <property type="match status" value="1"/>
</dbReference>
<name>A0A168LES9_ABSGL</name>
<dbReference type="FunCoup" id="A0A168LES9">
    <property type="interactions" value="170"/>
</dbReference>
<evidence type="ECO:0000256" key="8">
    <source>
        <dbReference type="RuleBase" id="RU000304"/>
    </source>
</evidence>
<keyword evidence="1 8" id="KW-0723">Serine/threonine-protein kinase</keyword>
<keyword evidence="2" id="KW-0597">Phosphoprotein</keyword>
<evidence type="ECO:0000259" key="11">
    <source>
        <dbReference type="PROSITE" id="PS51285"/>
    </source>
</evidence>
<dbReference type="OrthoDB" id="63267at2759"/>
<dbReference type="PROSITE" id="PS00107">
    <property type="entry name" value="PROTEIN_KINASE_ATP"/>
    <property type="match status" value="1"/>
</dbReference>
<dbReference type="FunFam" id="3.30.200.20:FF:000537">
    <property type="entry name" value="Non-specific serine/threonine protein kinase"/>
    <property type="match status" value="1"/>
</dbReference>
<dbReference type="Pfam" id="PF00069">
    <property type="entry name" value="Pkinase"/>
    <property type="match status" value="1"/>
</dbReference>
<keyword evidence="13" id="KW-1185">Reference proteome</keyword>
<evidence type="ECO:0000259" key="10">
    <source>
        <dbReference type="PROSITE" id="PS50011"/>
    </source>
</evidence>
<dbReference type="EMBL" id="LT551165">
    <property type="protein sequence ID" value="SAL96641.1"/>
    <property type="molecule type" value="Genomic_DNA"/>
</dbReference>
<dbReference type="STRING" id="4829.A0A168LES9"/>
<feature type="region of interest" description="Disordered" evidence="9">
    <location>
        <begin position="1"/>
        <end position="20"/>
    </location>
</feature>
<dbReference type="InterPro" id="IPR011009">
    <property type="entry name" value="Kinase-like_dom_sf"/>
</dbReference>
<evidence type="ECO:0000256" key="6">
    <source>
        <dbReference type="ARBA" id="ARBA00022840"/>
    </source>
</evidence>
<dbReference type="Proteomes" id="UP000078561">
    <property type="component" value="Unassembled WGS sequence"/>
</dbReference>
<dbReference type="OMA" id="KGSIFAM"/>
<evidence type="ECO:0000313" key="12">
    <source>
        <dbReference type="EMBL" id="SAL96641.1"/>
    </source>
</evidence>
<dbReference type="Gene3D" id="1.10.510.10">
    <property type="entry name" value="Transferase(Phosphotransferase) domain 1"/>
    <property type="match status" value="1"/>
</dbReference>
<keyword evidence="3" id="KW-0808">Transferase</keyword>
<keyword evidence="5" id="KW-0418">Kinase</keyword>
<dbReference type="Pfam" id="PF00433">
    <property type="entry name" value="Pkinase_C"/>
    <property type="match status" value="1"/>
</dbReference>
<keyword evidence="6 7" id="KW-0067">ATP-binding</keyword>
<evidence type="ECO:0000256" key="1">
    <source>
        <dbReference type="ARBA" id="ARBA00022527"/>
    </source>
</evidence>
<accession>A0A168LES9</accession>
<dbReference type="PROSITE" id="PS51285">
    <property type="entry name" value="AGC_KINASE_CTER"/>
    <property type="match status" value="1"/>
</dbReference>
<dbReference type="Gene3D" id="3.30.200.20">
    <property type="entry name" value="Phosphorylase Kinase, domain 1"/>
    <property type="match status" value="1"/>
</dbReference>
<dbReference type="PANTHER" id="PTHR24351">
    <property type="entry name" value="RIBOSOMAL PROTEIN S6 KINASE"/>
    <property type="match status" value="1"/>
</dbReference>